<evidence type="ECO:0000256" key="2">
    <source>
        <dbReference type="ARBA" id="ARBA00033753"/>
    </source>
</evidence>
<dbReference type="GO" id="GO:0089715">
    <property type="term" value="F:tRNA (L-threonylcarbamoyladenosine(37)-C2) methyltransferase activity"/>
    <property type="evidence" value="ECO:0007669"/>
    <property type="project" value="TreeGrafter"/>
</dbReference>
<dbReference type="PANTHER" id="PTHR12818:SF0">
    <property type="entry name" value="TRNA (ADENINE(37)-N6)-METHYLTRANSFERASE"/>
    <property type="match status" value="1"/>
</dbReference>
<dbReference type="Pfam" id="PF01980">
    <property type="entry name" value="TrmO_N"/>
    <property type="match status" value="1"/>
</dbReference>
<dbReference type="AlphaFoldDB" id="C5BRC2"/>
<organism evidence="4 5">
    <name type="scientific">Teredinibacter turnerae (strain ATCC 39867 / T7901)</name>
    <dbReference type="NCBI Taxonomy" id="377629"/>
    <lineage>
        <taxon>Bacteria</taxon>
        <taxon>Pseudomonadati</taxon>
        <taxon>Pseudomonadota</taxon>
        <taxon>Gammaproteobacteria</taxon>
        <taxon>Cellvibrionales</taxon>
        <taxon>Cellvibrionaceae</taxon>
        <taxon>Teredinibacter</taxon>
    </lineage>
</organism>
<dbReference type="PROSITE" id="PS51668">
    <property type="entry name" value="TSAA_2"/>
    <property type="match status" value="1"/>
</dbReference>
<name>C5BRC2_TERTT</name>
<dbReference type="InterPro" id="IPR041369">
    <property type="entry name" value="TrmO_C"/>
</dbReference>
<dbReference type="CDD" id="cd09281">
    <property type="entry name" value="UPF0066"/>
    <property type="match status" value="1"/>
</dbReference>
<comment type="similarity">
    <text evidence="2">Belongs to the tRNA methyltransferase O family.</text>
</comment>
<dbReference type="Gene3D" id="2.40.30.70">
    <property type="entry name" value="YaeB-like"/>
    <property type="match status" value="1"/>
</dbReference>
<evidence type="ECO:0000313" key="5">
    <source>
        <dbReference type="Proteomes" id="UP000009080"/>
    </source>
</evidence>
<feature type="domain" description="TsaA-like" evidence="3">
    <location>
        <begin position="12"/>
        <end position="153"/>
    </location>
</feature>
<dbReference type="EMBL" id="CP001614">
    <property type="protein sequence ID" value="ACR14216.1"/>
    <property type="molecule type" value="Genomic_DNA"/>
</dbReference>
<proteinExistence type="inferred from homology"/>
<evidence type="ECO:0000313" key="4">
    <source>
        <dbReference type="EMBL" id="ACR14216.1"/>
    </source>
</evidence>
<dbReference type="eggNOG" id="COG1720">
    <property type="taxonomic scope" value="Bacteria"/>
</dbReference>
<keyword evidence="5" id="KW-1185">Reference proteome</keyword>
<dbReference type="NCBIfam" id="TIGR00104">
    <property type="entry name" value="tRNA_TsaA"/>
    <property type="match status" value="1"/>
</dbReference>
<keyword evidence="1" id="KW-0949">S-adenosyl-L-methionine</keyword>
<dbReference type="Proteomes" id="UP000009080">
    <property type="component" value="Chromosome"/>
</dbReference>
<dbReference type="SUPFAM" id="SSF118196">
    <property type="entry name" value="YaeB-like"/>
    <property type="match status" value="1"/>
</dbReference>
<dbReference type="KEGG" id="ttu:TERTU_3496"/>
<evidence type="ECO:0000259" key="3">
    <source>
        <dbReference type="PROSITE" id="PS51668"/>
    </source>
</evidence>
<accession>C5BRC2</accession>
<dbReference type="Pfam" id="PF18389">
    <property type="entry name" value="TrmO_C"/>
    <property type="match status" value="1"/>
</dbReference>
<dbReference type="PANTHER" id="PTHR12818">
    <property type="entry name" value="TRNA (ADENINE(37)-N6)-METHYLTRANSFERASE"/>
    <property type="match status" value="1"/>
</dbReference>
<evidence type="ECO:0000256" key="1">
    <source>
        <dbReference type="ARBA" id="ARBA00022691"/>
    </source>
</evidence>
<dbReference type="InterPro" id="IPR040372">
    <property type="entry name" value="YaeB-like"/>
</dbReference>
<gene>
    <name evidence="4" type="ordered locus">TERTU_3496</name>
</gene>
<dbReference type="InterPro" id="IPR036414">
    <property type="entry name" value="YaeB_N_sf"/>
</dbReference>
<protein>
    <recommendedName>
        <fullName evidence="3">TsaA-like domain-containing protein</fullName>
    </recommendedName>
</protein>
<reference evidence="4 5" key="1">
    <citation type="journal article" date="2009" name="PLoS ONE">
        <title>The complete genome of Teredinibacter turnerae T7901: an intracellular endosymbiont of marine wood-boring bivalves (shipworms).</title>
        <authorList>
            <person name="Yang J.C."/>
            <person name="Madupu R."/>
            <person name="Durkin A.S."/>
            <person name="Ekborg N.A."/>
            <person name="Pedamallu C.S."/>
            <person name="Hostetler J.B."/>
            <person name="Radune D."/>
            <person name="Toms B.S."/>
            <person name="Henrissat B."/>
            <person name="Coutinho P.M."/>
            <person name="Schwarz S."/>
            <person name="Field L."/>
            <person name="Trindade-Silva A.E."/>
            <person name="Soares C.A.G."/>
            <person name="Elshahawi S."/>
            <person name="Hanora A."/>
            <person name="Schmidt E.W."/>
            <person name="Haygood M.G."/>
            <person name="Posfai J."/>
            <person name="Benner J."/>
            <person name="Madinger C."/>
            <person name="Nove J."/>
            <person name="Anton B."/>
            <person name="Chaudhary K."/>
            <person name="Foster J."/>
            <person name="Holman A."/>
            <person name="Kumar S."/>
            <person name="Lessard P.A."/>
            <person name="Luyten Y.A."/>
            <person name="Slatko B."/>
            <person name="Wood N."/>
            <person name="Wu B."/>
            <person name="Teplitski M."/>
            <person name="Mougous J.D."/>
            <person name="Ward N."/>
            <person name="Eisen J.A."/>
            <person name="Badger J.H."/>
            <person name="Distel D.L."/>
        </authorList>
    </citation>
    <scope>NUCLEOTIDE SEQUENCE [LARGE SCALE GENOMIC DNA]</scope>
    <source>
        <strain evidence="5">ATCC 39867 / T7901</strain>
    </source>
</reference>
<dbReference type="Gene3D" id="3.30.2310.10">
    <property type="entry name" value="YaeB-like"/>
    <property type="match status" value="1"/>
</dbReference>
<dbReference type="STRING" id="377629.TERTU_3496"/>
<dbReference type="HOGENOM" id="CLU_013458_3_0_6"/>
<dbReference type="InterPro" id="IPR023370">
    <property type="entry name" value="TrmO-like_N"/>
</dbReference>
<sequence length="241" mass="26967">MSQKSSHSRYEFPVIGVVQSCFKEKFGVPRQPGLAPAARASIAMQAPYSVKAAFDGLESCSHIWLQFVFHLSLREQWKPKVRPPRLGGNASLGVFATRSPVRPAAIGLSVVRLESIEDTRDGILVHIGGCDLVEGTPILDIKPYVPYVDCVADAHYAIASDQPPHIPVRFSLAVERQLEACDNHSQLVQLIVQVLQQDPRPKYQKHQPDRVYGMLLLEYNLQWCYRQLPHGEEIEVLGLHA</sequence>
<dbReference type="InterPro" id="IPR036413">
    <property type="entry name" value="YaeB-like_sf"/>
</dbReference>